<feature type="region of interest" description="Disordered" evidence="1">
    <location>
        <begin position="19"/>
        <end position="45"/>
    </location>
</feature>
<feature type="compositionally biased region" description="Basic and acidic residues" evidence="1">
    <location>
        <begin position="150"/>
        <end position="161"/>
    </location>
</feature>
<reference evidence="2 3" key="1">
    <citation type="submission" date="2005-09" db="EMBL/GenBank/DDBJ databases">
        <authorList>
            <person name="Woods D.E."/>
            <person name="Nierman W.C."/>
        </authorList>
    </citation>
    <scope>NUCLEOTIDE SEQUENCE [LARGE SCALE GENOMIC DNA]</scope>
    <source>
        <strain evidence="2 3">1710b</strain>
    </source>
</reference>
<evidence type="ECO:0000313" key="2">
    <source>
        <dbReference type="EMBL" id="ABA49843.1"/>
    </source>
</evidence>
<organism evidence="2 3">
    <name type="scientific">Burkholderia pseudomallei (strain 1710b)</name>
    <dbReference type="NCBI Taxonomy" id="320372"/>
    <lineage>
        <taxon>Bacteria</taxon>
        <taxon>Pseudomonadati</taxon>
        <taxon>Pseudomonadota</taxon>
        <taxon>Betaproteobacteria</taxon>
        <taxon>Burkholderiales</taxon>
        <taxon>Burkholderiaceae</taxon>
        <taxon>Burkholderia</taxon>
        <taxon>pseudomallei group</taxon>
    </lineage>
</organism>
<feature type="region of interest" description="Disordered" evidence="1">
    <location>
        <begin position="431"/>
        <end position="546"/>
    </location>
</feature>
<dbReference type="AlphaFoldDB" id="Q3JWR4"/>
<feature type="region of interest" description="Disordered" evidence="1">
    <location>
        <begin position="122"/>
        <end position="208"/>
    </location>
</feature>
<evidence type="ECO:0000313" key="3">
    <source>
        <dbReference type="Proteomes" id="UP000002700"/>
    </source>
</evidence>
<accession>Q3JWR4</accession>
<sequence length="546" mass="62083">MALRRRRCKRALSPPVRIASPHLVPLRRAADRGERPPPPGPPRIRRHIRRRASAWPGNSGVAQSKFVRLGWPTFGAIRVGGLGHGVRQGDDGMDRGMRAVGRSGRSAALRCAVGASRRPLRAARIARAPRSRRARERRALRLRRFGPAARRRESERNDHPHSGRRRRRDHARGDRIQAGWPGPLPARGLQPRQESRRSARAAAQPAAVVRARVRAARLCGGRAEPRGLRRLGRHVHPGRLRRRAQRRRAGARRRRDDRLHVEAVLRRCEARRRRRHVARRARVARVRHRGRARRARNHQLLGRAASGSLRRLAEEPRRRVRHVRLAHARAVALAVRRERFGMVARARRATARRVHVARREHALRRFRPLQGRRAPDHRRSRRRADLVAARRVVPRATEPAHLGPLCGRESARAEGERLCGDRIGRCGAVHRRRRPRRISPLPRAASEPRVRGVERGRMVVGRRRRRSDGARARRLPQAGRGGVPAICGRRARRVARRGHADGGRIDERGARAREPLTAPRTSHPARTSPAMPRPSRFGPPRPADRA</sequence>
<protein>
    <submittedName>
        <fullName evidence="2">Uncharacterized protein</fullName>
    </submittedName>
</protein>
<feature type="compositionally biased region" description="Basic and acidic residues" evidence="1">
    <location>
        <begin position="446"/>
        <end position="457"/>
    </location>
</feature>
<proteinExistence type="predicted"/>
<name>Q3JWR4_BURP1</name>
<feature type="compositionally biased region" description="Basic residues" evidence="1">
    <location>
        <begin position="127"/>
        <end position="144"/>
    </location>
</feature>
<feature type="compositionally biased region" description="Basic and acidic residues" evidence="1">
    <location>
        <begin position="498"/>
        <end position="514"/>
    </location>
</feature>
<feature type="compositionally biased region" description="Pro residues" evidence="1">
    <location>
        <begin position="537"/>
        <end position="546"/>
    </location>
</feature>
<gene>
    <name evidence="2" type="ordered locus">BURPS1710b_0576</name>
</gene>
<dbReference type="KEGG" id="bpm:BURPS1710b_0576"/>
<dbReference type="EnsemblBacteria" id="ABA49843">
    <property type="protein sequence ID" value="ABA49843"/>
    <property type="gene ID" value="BURPS1710b_0576"/>
</dbReference>
<dbReference type="Proteomes" id="UP000002700">
    <property type="component" value="Chromosome I"/>
</dbReference>
<evidence type="ECO:0000256" key="1">
    <source>
        <dbReference type="SAM" id="MobiDB-lite"/>
    </source>
</evidence>
<dbReference type="HOGENOM" id="CLU_498464_0_0_4"/>
<dbReference type="EMBL" id="CP000124">
    <property type="protein sequence ID" value="ABA49843.1"/>
    <property type="molecule type" value="Genomic_DNA"/>
</dbReference>